<dbReference type="AlphaFoldDB" id="A0AAN9SQA0"/>
<accession>A0AAN9SQA0</accession>
<comment type="caution">
    <text evidence="1">The sequence shown here is derived from an EMBL/GenBank/DDBJ whole genome shotgun (WGS) entry which is preliminary data.</text>
</comment>
<keyword evidence="2" id="KW-1185">Reference proteome</keyword>
<sequence>MAVLGNSSSQIFPPLYQITCLFLPRTAAISKMWPFLQSVSTLSCKLVIGYWETLYSSCLTYVRVIITGKITMYLCIYVYSLFLTCHISPLQDT</sequence>
<organism evidence="1 2">
    <name type="scientific">Psophocarpus tetragonolobus</name>
    <name type="common">Winged bean</name>
    <name type="synonym">Dolichos tetragonolobus</name>
    <dbReference type="NCBI Taxonomy" id="3891"/>
    <lineage>
        <taxon>Eukaryota</taxon>
        <taxon>Viridiplantae</taxon>
        <taxon>Streptophyta</taxon>
        <taxon>Embryophyta</taxon>
        <taxon>Tracheophyta</taxon>
        <taxon>Spermatophyta</taxon>
        <taxon>Magnoliopsida</taxon>
        <taxon>eudicotyledons</taxon>
        <taxon>Gunneridae</taxon>
        <taxon>Pentapetalae</taxon>
        <taxon>rosids</taxon>
        <taxon>fabids</taxon>
        <taxon>Fabales</taxon>
        <taxon>Fabaceae</taxon>
        <taxon>Papilionoideae</taxon>
        <taxon>50 kb inversion clade</taxon>
        <taxon>NPAAA clade</taxon>
        <taxon>indigoferoid/millettioid clade</taxon>
        <taxon>Phaseoleae</taxon>
        <taxon>Psophocarpus</taxon>
    </lineage>
</organism>
<protein>
    <submittedName>
        <fullName evidence="1">Uncharacterized protein</fullName>
    </submittedName>
</protein>
<evidence type="ECO:0000313" key="2">
    <source>
        <dbReference type="Proteomes" id="UP001386955"/>
    </source>
</evidence>
<evidence type="ECO:0000313" key="1">
    <source>
        <dbReference type="EMBL" id="KAK7401821.1"/>
    </source>
</evidence>
<name>A0AAN9SQA0_PSOTE</name>
<gene>
    <name evidence="1" type="ORF">VNO78_13615</name>
</gene>
<reference evidence="1 2" key="1">
    <citation type="submission" date="2024-01" db="EMBL/GenBank/DDBJ databases">
        <title>The genomes of 5 underutilized Papilionoideae crops provide insights into root nodulation and disease resistanc.</title>
        <authorList>
            <person name="Jiang F."/>
        </authorList>
    </citation>
    <scope>NUCLEOTIDE SEQUENCE [LARGE SCALE GENOMIC DNA]</scope>
    <source>
        <strain evidence="1">DUOXIRENSHENG_FW03</strain>
        <tissue evidence="1">Leaves</tissue>
    </source>
</reference>
<proteinExistence type="predicted"/>
<dbReference type="EMBL" id="JAYMYS010000003">
    <property type="protein sequence ID" value="KAK7401821.1"/>
    <property type="molecule type" value="Genomic_DNA"/>
</dbReference>
<dbReference type="Proteomes" id="UP001386955">
    <property type="component" value="Unassembled WGS sequence"/>
</dbReference>